<dbReference type="InterPro" id="IPR020476">
    <property type="entry name" value="Nudix_hydrolase"/>
</dbReference>
<evidence type="ECO:0000256" key="4">
    <source>
        <dbReference type="ARBA" id="ARBA00022842"/>
    </source>
</evidence>
<dbReference type="AlphaFoldDB" id="A0A4R4T6C9"/>
<dbReference type="CDD" id="cd18876">
    <property type="entry name" value="NUDIX_Hydrolase"/>
    <property type="match status" value="1"/>
</dbReference>
<keyword evidence="4" id="KW-0460">Magnesium</keyword>
<dbReference type="GO" id="GO:0016787">
    <property type="term" value="F:hydrolase activity"/>
    <property type="evidence" value="ECO:0007669"/>
    <property type="project" value="UniProtKB-KW"/>
</dbReference>
<evidence type="ECO:0000256" key="6">
    <source>
        <dbReference type="SAM" id="MobiDB-lite"/>
    </source>
</evidence>
<dbReference type="PROSITE" id="PS51462">
    <property type="entry name" value="NUDIX"/>
    <property type="match status" value="1"/>
</dbReference>
<evidence type="ECO:0000313" key="9">
    <source>
        <dbReference type="Proteomes" id="UP000295345"/>
    </source>
</evidence>
<organism evidence="8 9">
    <name type="scientific">Streptomyces hainanensis</name>
    <dbReference type="NCBI Taxonomy" id="402648"/>
    <lineage>
        <taxon>Bacteria</taxon>
        <taxon>Bacillati</taxon>
        <taxon>Actinomycetota</taxon>
        <taxon>Actinomycetes</taxon>
        <taxon>Kitasatosporales</taxon>
        <taxon>Streptomycetaceae</taxon>
        <taxon>Streptomyces</taxon>
    </lineage>
</organism>
<dbReference type="InterPro" id="IPR020084">
    <property type="entry name" value="NUDIX_hydrolase_CS"/>
</dbReference>
<dbReference type="Proteomes" id="UP000295345">
    <property type="component" value="Unassembled WGS sequence"/>
</dbReference>
<feature type="region of interest" description="Disordered" evidence="6">
    <location>
        <begin position="50"/>
        <end position="69"/>
    </location>
</feature>
<dbReference type="PROSITE" id="PS00893">
    <property type="entry name" value="NUDIX_BOX"/>
    <property type="match status" value="1"/>
</dbReference>
<protein>
    <submittedName>
        <fullName evidence="8">NUDIX hydrolase</fullName>
    </submittedName>
</protein>
<feature type="domain" description="Nudix hydrolase" evidence="7">
    <location>
        <begin position="18"/>
        <end position="149"/>
    </location>
</feature>
<comment type="caution">
    <text evidence="8">The sequence shown here is derived from an EMBL/GenBank/DDBJ whole genome shotgun (WGS) entry which is preliminary data.</text>
</comment>
<dbReference type="InterPro" id="IPR015797">
    <property type="entry name" value="NUDIX_hydrolase-like_dom_sf"/>
</dbReference>
<dbReference type="EMBL" id="SMKI01000316">
    <property type="protein sequence ID" value="TDC70143.1"/>
    <property type="molecule type" value="Genomic_DNA"/>
</dbReference>
<dbReference type="Gene3D" id="3.90.79.10">
    <property type="entry name" value="Nucleoside Triphosphate Pyrophosphohydrolase"/>
    <property type="match status" value="1"/>
</dbReference>
<dbReference type="PANTHER" id="PTHR43046">
    <property type="entry name" value="GDP-MANNOSE MANNOSYL HYDROLASE"/>
    <property type="match status" value="1"/>
</dbReference>
<keyword evidence="3 5" id="KW-0378">Hydrolase</keyword>
<accession>A0A4R4T6C9</accession>
<evidence type="ECO:0000313" key="8">
    <source>
        <dbReference type="EMBL" id="TDC70143.1"/>
    </source>
</evidence>
<dbReference type="Pfam" id="PF00293">
    <property type="entry name" value="NUDIX"/>
    <property type="match status" value="1"/>
</dbReference>
<comment type="cofactor">
    <cofactor evidence="1">
        <name>Mg(2+)</name>
        <dbReference type="ChEBI" id="CHEBI:18420"/>
    </cofactor>
</comment>
<dbReference type="PANTHER" id="PTHR43046:SF12">
    <property type="entry name" value="GDP-MANNOSE MANNOSYL HYDROLASE"/>
    <property type="match status" value="1"/>
</dbReference>
<gene>
    <name evidence="8" type="ORF">E1283_25130</name>
</gene>
<keyword evidence="9" id="KW-1185">Reference proteome</keyword>
<comment type="similarity">
    <text evidence="2 5">Belongs to the Nudix hydrolase family.</text>
</comment>
<dbReference type="RefSeq" id="WP_132820425.1">
    <property type="nucleotide sequence ID" value="NZ_SMKI01000316.1"/>
</dbReference>
<name>A0A4R4T6C9_9ACTN</name>
<evidence type="ECO:0000256" key="1">
    <source>
        <dbReference type="ARBA" id="ARBA00001946"/>
    </source>
</evidence>
<dbReference type="OrthoDB" id="4247482at2"/>
<evidence type="ECO:0000259" key="7">
    <source>
        <dbReference type="PROSITE" id="PS51462"/>
    </source>
</evidence>
<evidence type="ECO:0000256" key="2">
    <source>
        <dbReference type="ARBA" id="ARBA00005582"/>
    </source>
</evidence>
<evidence type="ECO:0000256" key="5">
    <source>
        <dbReference type="RuleBase" id="RU003476"/>
    </source>
</evidence>
<dbReference type="PRINTS" id="PR00502">
    <property type="entry name" value="NUDIXFAMILY"/>
</dbReference>
<reference evidence="8 9" key="1">
    <citation type="submission" date="2019-03" db="EMBL/GenBank/DDBJ databases">
        <title>Draft genome sequences of novel Actinobacteria.</title>
        <authorList>
            <person name="Sahin N."/>
            <person name="Ay H."/>
            <person name="Saygin H."/>
        </authorList>
    </citation>
    <scope>NUCLEOTIDE SEQUENCE [LARGE SCALE GENOMIC DNA]</scope>
    <source>
        <strain evidence="8 9">DSM 41900</strain>
    </source>
</reference>
<feature type="compositionally biased region" description="Basic and acidic residues" evidence="6">
    <location>
        <begin position="57"/>
        <end position="66"/>
    </location>
</feature>
<proteinExistence type="inferred from homology"/>
<evidence type="ECO:0000256" key="3">
    <source>
        <dbReference type="ARBA" id="ARBA00022801"/>
    </source>
</evidence>
<dbReference type="SUPFAM" id="SSF55811">
    <property type="entry name" value="Nudix"/>
    <property type="match status" value="1"/>
</dbReference>
<sequence>MAVPSHPAELSAYDRSLPRKRVAAGVLFLDGDGRVLLVDPVYKEPWEIPGGAVEENESPREGAAREVEEELGLVRPPGRLLVVDWAAPRPGRSDALTHVYDGGRLSPADVAGIRLPADELRAFAFVEPERVGERLIPLLARRVQAAVAARRDGRIVELRNGSAVD</sequence>
<dbReference type="InterPro" id="IPR000086">
    <property type="entry name" value="NUDIX_hydrolase_dom"/>
</dbReference>